<evidence type="ECO:0000259" key="2">
    <source>
        <dbReference type="PROSITE" id="PS50937"/>
    </source>
</evidence>
<dbReference type="RefSeq" id="WP_106238586.1">
    <property type="nucleotide sequence ID" value="NZ_PVNG01000005.1"/>
</dbReference>
<dbReference type="SUPFAM" id="SSF46955">
    <property type="entry name" value="Putative DNA-binding domain"/>
    <property type="match status" value="1"/>
</dbReference>
<dbReference type="EMBL" id="PVNG01000005">
    <property type="protein sequence ID" value="PRX66689.1"/>
    <property type="molecule type" value="Genomic_DNA"/>
</dbReference>
<proteinExistence type="predicted"/>
<dbReference type="GO" id="GO:0003700">
    <property type="term" value="F:DNA-binding transcription factor activity"/>
    <property type="evidence" value="ECO:0007669"/>
    <property type="project" value="InterPro"/>
</dbReference>
<gene>
    <name evidence="3" type="ORF">B0I32_105129</name>
</gene>
<dbReference type="SMART" id="SM00422">
    <property type="entry name" value="HTH_MERR"/>
    <property type="match status" value="1"/>
</dbReference>
<dbReference type="PANTHER" id="PTHR30204:SF93">
    <property type="entry name" value="HTH MERR-TYPE DOMAIN-CONTAINING PROTEIN"/>
    <property type="match status" value="1"/>
</dbReference>
<protein>
    <submittedName>
        <fullName evidence="3">DNA-binding transcriptional MerR regulator</fullName>
    </submittedName>
</protein>
<dbReference type="GO" id="GO:0003677">
    <property type="term" value="F:DNA binding"/>
    <property type="evidence" value="ECO:0007669"/>
    <property type="project" value="UniProtKB-KW"/>
</dbReference>
<dbReference type="Pfam" id="PF13411">
    <property type="entry name" value="MerR_1"/>
    <property type="match status" value="1"/>
</dbReference>
<dbReference type="CDD" id="cd00592">
    <property type="entry name" value="HTH_MerR-like"/>
    <property type="match status" value="1"/>
</dbReference>
<accession>A0A2T0N3C6</accession>
<keyword evidence="1 3" id="KW-0238">DNA-binding</keyword>
<name>A0A2T0N3C6_9ACTN</name>
<feature type="domain" description="HTH merR-type" evidence="2">
    <location>
        <begin position="6"/>
        <end position="75"/>
    </location>
</feature>
<reference evidence="3 4" key="1">
    <citation type="submission" date="2018-03" db="EMBL/GenBank/DDBJ databases">
        <title>Genomic Encyclopedia of Type Strains, Phase III (KMG-III): the genomes of soil and plant-associated and newly described type strains.</title>
        <authorList>
            <person name="Whitman W."/>
        </authorList>
    </citation>
    <scope>NUCLEOTIDE SEQUENCE [LARGE SCALE GENOMIC DNA]</scope>
    <source>
        <strain evidence="3 4">CGMCC 4.7104</strain>
    </source>
</reference>
<evidence type="ECO:0000313" key="3">
    <source>
        <dbReference type="EMBL" id="PRX66689.1"/>
    </source>
</evidence>
<dbReference type="Proteomes" id="UP000238312">
    <property type="component" value="Unassembled WGS sequence"/>
</dbReference>
<evidence type="ECO:0000256" key="1">
    <source>
        <dbReference type="ARBA" id="ARBA00023125"/>
    </source>
</evidence>
<evidence type="ECO:0000313" key="4">
    <source>
        <dbReference type="Proteomes" id="UP000238312"/>
    </source>
</evidence>
<keyword evidence="4" id="KW-1185">Reference proteome</keyword>
<dbReference type="PROSITE" id="PS50937">
    <property type="entry name" value="HTH_MERR_2"/>
    <property type="match status" value="1"/>
</dbReference>
<dbReference type="OrthoDB" id="9809391at2"/>
<sequence length="345" mass="36903">MDGDTLYSIGDLARLTGLTVKTIRFYSDQGIVPPAGRSPAGYRRYDPTALARLDLVRTLRDLGLDLATIRGVLDREISLAEVAAAHAAALETQIRTLRLRQAVLTAVARRGSTPEEMELMHELAKLSEAERRRLVGDFLAAAFGDLTGDPAFAGVMTSMTPELPDDPDPEQVEAWVELAELSRDPDFRASIRRIAGHIADHVAEHTANHTAERMSDHVAGHTGDHMGERMGERGRGVARVAVVRPDAAAMARALAAPALAAGVGPASAEAEPYVTALLTATGLSGATLLDRLEAAGDPRRERYAELLAVINGWPPPESLAPALTWFITALRTHLPGRTHAAHPSG</sequence>
<dbReference type="InterPro" id="IPR047057">
    <property type="entry name" value="MerR_fam"/>
</dbReference>
<dbReference type="PRINTS" id="PR00040">
    <property type="entry name" value="HTHMERR"/>
</dbReference>
<dbReference type="InterPro" id="IPR009061">
    <property type="entry name" value="DNA-bd_dom_put_sf"/>
</dbReference>
<organism evidence="3 4">
    <name type="scientific">Nonomuraea fuscirosea</name>
    <dbReference type="NCBI Taxonomy" id="1291556"/>
    <lineage>
        <taxon>Bacteria</taxon>
        <taxon>Bacillati</taxon>
        <taxon>Actinomycetota</taxon>
        <taxon>Actinomycetes</taxon>
        <taxon>Streptosporangiales</taxon>
        <taxon>Streptosporangiaceae</taxon>
        <taxon>Nonomuraea</taxon>
    </lineage>
</organism>
<dbReference type="InterPro" id="IPR000551">
    <property type="entry name" value="MerR-type_HTH_dom"/>
</dbReference>
<comment type="caution">
    <text evidence="3">The sequence shown here is derived from an EMBL/GenBank/DDBJ whole genome shotgun (WGS) entry which is preliminary data.</text>
</comment>
<dbReference type="Gene3D" id="1.10.1660.10">
    <property type="match status" value="1"/>
</dbReference>
<dbReference type="PANTHER" id="PTHR30204">
    <property type="entry name" value="REDOX-CYCLING DRUG-SENSING TRANSCRIPTIONAL ACTIVATOR SOXR"/>
    <property type="match status" value="1"/>
</dbReference>
<dbReference type="AlphaFoldDB" id="A0A2T0N3C6"/>